<sequence>MRKTLSAVFVSAAIVAAGCATFAQDPESESTGIGSPVTTEEAQPSTAQPSTAQPTTAPATTSPAPVQRTIDIAEFRFTPGDITVPRGSTITWVQQDNSLHTVDFDDGVESGDMTQGDTYARTFTEPGTYTYVCFYHPRMVATVIVE</sequence>
<dbReference type="AlphaFoldDB" id="A0A916U4Q2"/>
<dbReference type="RefSeq" id="WP_188670770.1">
    <property type="nucleotide sequence ID" value="NZ_BMJH01000001.1"/>
</dbReference>
<feature type="domain" description="Blue (type 1) copper" evidence="5">
    <location>
        <begin position="66"/>
        <end position="146"/>
    </location>
</feature>
<feature type="chain" id="PRO_5036745275" description="Blue (type 1) copper domain-containing protein" evidence="4">
    <location>
        <begin position="24"/>
        <end position="146"/>
    </location>
</feature>
<dbReference type="GO" id="GO:0009055">
    <property type="term" value="F:electron transfer activity"/>
    <property type="evidence" value="ECO:0007669"/>
    <property type="project" value="InterPro"/>
</dbReference>
<evidence type="ECO:0000259" key="5">
    <source>
        <dbReference type="Pfam" id="PF00127"/>
    </source>
</evidence>
<keyword evidence="7" id="KW-1185">Reference proteome</keyword>
<evidence type="ECO:0000256" key="4">
    <source>
        <dbReference type="SAM" id="SignalP"/>
    </source>
</evidence>
<feature type="compositionally biased region" description="Low complexity" evidence="3">
    <location>
        <begin position="42"/>
        <end position="65"/>
    </location>
</feature>
<protein>
    <recommendedName>
        <fullName evidence="5">Blue (type 1) copper domain-containing protein</fullName>
    </recommendedName>
</protein>
<keyword evidence="4" id="KW-0732">Signal</keyword>
<dbReference type="PROSITE" id="PS51257">
    <property type="entry name" value="PROKAR_LIPOPROTEIN"/>
    <property type="match status" value="1"/>
</dbReference>
<dbReference type="InterPro" id="IPR052721">
    <property type="entry name" value="ET_Amicyanin"/>
</dbReference>
<evidence type="ECO:0000256" key="2">
    <source>
        <dbReference type="ARBA" id="ARBA00023008"/>
    </source>
</evidence>
<dbReference type="SUPFAM" id="SSF49503">
    <property type="entry name" value="Cupredoxins"/>
    <property type="match status" value="1"/>
</dbReference>
<evidence type="ECO:0000313" key="6">
    <source>
        <dbReference type="EMBL" id="GGC57462.1"/>
    </source>
</evidence>
<dbReference type="PANTHER" id="PTHR36507:SF1">
    <property type="entry name" value="BLL1555 PROTEIN"/>
    <property type="match status" value="1"/>
</dbReference>
<feature type="signal peptide" evidence="4">
    <location>
        <begin position="1"/>
        <end position="23"/>
    </location>
</feature>
<dbReference type="EMBL" id="BMJH01000001">
    <property type="protein sequence ID" value="GGC57462.1"/>
    <property type="molecule type" value="Genomic_DNA"/>
</dbReference>
<name>A0A916U4Q2_9ACTN</name>
<reference evidence="6" key="1">
    <citation type="journal article" date="2014" name="Int. J. Syst. Evol. Microbiol.">
        <title>Complete genome sequence of Corynebacterium casei LMG S-19264T (=DSM 44701T), isolated from a smear-ripened cheese.</title>
        <authorList>
            <consortium name="US DOE Joint Genome Institute (JGI-PGF)"/>
            <person name="Walter F."/>
            <person name="Albersmeier A."/>
            <person name="Kalinowski J."/>
            <person name="Ruckert C."/>
        </authorList>
    </citation>
    <scope>NUCLEOTIDE SEQUENCE</scope>
    <source>
        <strain evidence="6">CGMCC 1.15478</strain>
    </source>
</reference>
<keyword evidence="2" id="KW-0186">Copper</keyword>
<dbReference type="PANTHER" id="PTHR36507">
    <property type="entry name" value="BLL1555 PROTEIN"/>
    <property type="match status" value="1"/>
</dbReference>
<dbReference type="InterPro" id="IPR008972">
    <property type="entry name" value="Cupredoxin"/>
</dbReference>
<dbReference type="InterPro" id="IPR000923">
    <property type="entry name" value="BlueCu_1"/>
</dbReference>
<proteinExistence type="predicted"/>
<evidence type="ECO:0000256" key="3">
    <source>
        <dbReference type="SAM" id="MobiDB-lite"/>
    </source>
</evidence>
<organism evidence="6 7">
    <name type="scientific">Hoyosella rhizosphaerae</name>
    <dbReference type="NCBI Taxonomy" id="1755582"/>
    <lineage>
        <taxon>Bacteria</taxon>
        <taxon>Bacillati</taxon>
        <taxon>Actinomycetota</taxon>
        <taxon>Actinomycetes</taxon>
        <taxon>Mycobacteriales</taxon>
        <taxon>Hoyosellaceae</taxon>
        <taxon>Hoyosella</taxon>
    </lineage>
</organism>
<evidence type="ECO:0000313" key="7">
    <source>
        <dbReference type="Proteomes" id="UP000641514"/>
    </source>
</evidence>
<dbReference type="Gene3D" id="2.60.40.420">
    <property type="entry name" value="Cupredoxins - blue copper proteins"/>
    <property type="match status" value="1"/>
</dbReference>
<reference evidence="6" key="2">
    <citation type="submission" date="2020-09" db="EMBL/GenBank/DDBJ databases">
        <authorList>
            <person name="Sun Q."/>
            <person name="Zhou Y."/>
        </authorList>
    </citation>
    <scope>NUCLEOTIDE SEQUENCE</scope>
    <source>
        <strain evidence="6">CGMCC 1.15478</strain>
    </source>
</reference>
<accession>A0A916U4Q2</accession>
<gene>
    <name evidence="6" type="ORF">GCM10011410_07470</name>
</gene>
<feature type="compositionally biased region" description="Polar residues" evidence="3">
    <location>
        <begin position="29"/>
        <end position="41"/>
    </location>
</feature>
<evidence type="ECO:0000256" key="1">
    <source>
        <dbReference type="ARBA" id="ARBA00022723"/>
    </source>
</evidence>
<feature type="region of interest" description="Disordered" evidence="3">
    <location>
        <begin position="24"/>
        <end position="67"/>
    </location>
</feature>
<keyword evidence="1" id="KW-0479">Metal-binding</keyword>
<comment type="caution">
    <text evidence="6">The sequence shown here is derived from an EMBL/GenBank/DDBJ whole genome shotgun (WGS) entry which is preliminary data.</text>
</comment>
<dbReference type="GO" id="GO:0005507">
    <property type="term" value="F:copper ion binding"/>
    <property type="evidence" value="ECO:0007669"/>
    <property type="project" value="InterPro"/>
</dbReference>
<dbReference type="Proteomes" id="UP000641514">
    <property type="component" value="Unassembled WGS sequence"/>
</dbReference>
<dbReference type="Pfam" id="PF00127">
    <property type="entry name" value="Copper-bind"/>
    <property type="match status" value="1"/>
</dbReference>